<geneLocation type="plasmid" evidence="5 6">
    <name>pNPUN02</name>
</geneLocation>
<proteinExistence type="predicted"/>
<dbReference type="RefSeq" id="WP_012413198.1">
    <property type="nucleotide sequence ID" value="NC_010632.1"/>
</dbReference>
<dbReference type="PANTHER" id="PTHR44688:SF16">
    <property type="entry name" value="DNA-BINDING TRANSCRIPTIONAL ACTIVATOR DEVR_DOSR"/>
    <property type="match status" value="1"/>
</dbReference>
<evidence type="ECO:0000256" key="3">
    <source>
        <dbReference type="ARBA" id="ARBA00023163"/>
    </source>
</evidence>
<feature type="domain" description="HTH luxR-type" evidence="4">
    <location>
        <begin position="86"/>
        <end position="151"/>
    </location>
</feature>
<dbReference type="OrthoDB" id="514105at2"/>
<dbReference type="PROSITE" id="PS50043">
    <property type="entry name" value="HTH_LUXR_2"/>
    <property type="match status" value="1"/>
</dbReference>
<keyword evidence="6" id="KW-1185">Reference proteome</keyword>
<dbReference type="GO" id="GO:0003677">
    <property type="term" value="F:DNA binding"/>
    <property type="evidence" value="ECO:0007669"/>
    <property type="project" value="UniProtKB-KW"/>
</dbReference>
<evidence type="ECO:0000256" key="2">
    <source>
        <dbReference type="ARBA" id="ARBA00023125"/>
    </source>
</evidence>
<dbReference type="Gene3D" id="1.10.10.10">
    <property type="entry name" value="Winged helix-like DNA-binding domain superfamily/Winged helix DNA-binding domain"/>
    <property type="match status" value="1"/>
</dbReference>
<evidence type="ECO:0000313" key="5">
    <source>
        <dbReference type="EMBL" id="ACC85186.1"/>
    </source>
</evidence>
<dbReference type="EnsemblBacteria" id="ACC85186">
    <property type="protein sequence ID" value="ACC85186"/>
    <property type="gene ID" value="Npun_BR039"/>
</dbReference>
<dbReference type="SUPFAM" id="SSF46894">
    <property type="entry name" value="C-terminal effector domain of the bipartite response regulators"/>
    <property type="match status" value="1"/>
</dbReference>
<dbReference type="PRINTS" id="PR00038">
    <property type="entry name" value="HTHLUXR"/>
</dbReference>
<evidence type="ECO:0000259" key="4">
    <source>
        <dbReference type="PROSITE" id="PS50043"/>
    </source>
</evidence>
<name>B2JB82_NOSP7</name>
<dbReference type="PROSITE" id="PS00622">
    <property type="entry name" value="HTH_LUXR_1"/>
    <property type="match status" value="1"/>
</dbReference>
<evidence type="ECO:0000256" key="1">
    <source>
        <dbReference type="ARBA" id="ARBA00023015"/>
    </source>
</evidence>
<keyword evidence="5" id="KW-0614">Plasmid</keyword>
<accession>B2JB82</accession>
<dbReference type="GO" id="GO:0006355">
    <property type="term" value="P:regulation of DNA-templated transcription"/>
    <property type="evidence" value="ECO:0007669"/>
    <property type="project" value="InterPro"/>
</dbReference>
<gene>
    <name evidence="5" type="ordered locus">Npun_BR039</name>
</gene>
<keyword evidence="1" id="KW-0805">Transcription regulation</keyword>
<dbReference type="HOGENOM" id="CLU_1336369_0_0_3"/>
<reference evidence="6" key="1">
    <citation type="submission" date="2008-04" db="EMBL/GenBank/DDBJ databases">
        <title>Complete sequence of plasmid 2 of Nostoc punctiforme ATCC 29133.</title>
        <authorList>
            <consortium name="US DOE Joint Genome Institute"/>
            <person name="Copeland A."/>
            <person name="Lucas S."/>
            <person name="Lapidus A."/>
            <person name="Glavina del Rio T."/>
            <person name="Dalin E."/>
            <person name="Tice H."/>
            <person name="Pitluck S."/>
            <person name="Chain P."/>
            <person name="Malfatti S."/>
            <person name="Shin M."/>
            <person name="Vergez L."/>
            <person name="Schmutz J."/>
            <person name="Larimer F."/>
            <person name="Land M."/>
            <person name="Hauser L."/>
            <person name="Kyrpides N."/>
            <person name="Kim E."/>
            <person name="Meeks J.C."/>
            <person name="Elhai J."/>
            <person name="Campbell E.L."/>
            <person name="Thiel T."/>
            <person name="Longmire J."/>
            <person name="Potts M."/>
            <person name="Atlas R."/>
        </authorList>
    </citation>
    <scope>NUCLEOTIDE SEQUENCE [LARGE SCALE GENOMIC DNA]</scope>
    <source>
        <strain evidence="6">ATCC 29133 / PCC 73102</strain>
        <plasmid evidence="6">Plasmid pNPUN02</plasmid>
    </source>
</reference>
<keyword evidence="3" id="KW-0804">Transcription</keyword>
<dbReference type="InterPro" id="IPR000792">
    <property type="entry name" value="Tscrpt_reg_LuxR_C"/>
</dbReference>
<dbReference type="SMART" id="SM00421">
    <property type="entry name" value="HTH_LUXR"/>
    <property type="match status" value="1"/>
</dbReference>
<dbReference type="PANTHER" id="PTHR44688">
    <property type="entry name" value="DNA-BINDING TRANSCRIPTIONAL ACTIVATOR DEVR_DOSR"/>
    <property type="match status" value="1"/>
</dbReference>
<dbReference type="KEGG" id="npu:Npun_BR039"/>
<dbReference type="InterPro" id="IPR016032">
    <property type="entry name" value="Sig_transdc_resp-reg_C-effctor"/>
</dbReference>
<keyword evidence="2" id="KW-0238">DNA-binding</keyword>
<dbReference type="Pfam" id="PF00196">
    <property type="entry name" value="GerE"/>
    <property type="match status" value="1"/>
</dbReference>
<dbReference type="CDD" id="cd06170">
    <property type="entry name" value="LuxR_C_like"/>
    <property type="match status" value="1"/>
</dbReference>
<evidence type="ECO:0000313" key="6">
    <source>
        <dbReference type="Proteomes" id="UP000001191"/>
    </source>
</evidence>
<dbReference type="Proteomes" id="UP000001191">
    <property type="component" value="Plasmid pNPUN02"/>
</dbReference>
<dbReference type="InterPro" id="IPR036388">
    <property type="entry name" value="WH-like_DNA-bd_sf"/>
</dbReference>
<sequence length="205" mass="22291">MQVQAVDQTSSIFAGNLLLDSYVISKFFIKNSSFLIIAVESPIENSQQFTSEVIIDTIPFAVVGHFEADGNHYAIVKTQNTPEVIDPSLISILTGRELQIAALVGLGSSNKKVANQLQISESTVSAHLRRIFIKLKVNSRSAMVYHCSSLINRLHQLRKIQEQTSASSQSGNVAQSAMNDQTLDPDIAEIDRLLCSALATSGITS</sequence>
<dbReference type="EMBL" id="CP001039">
    <property type="protein sequence ID" value="ACC85186.1"/>
    <property type="molecule type" value="Genomic_DNA"/>
</dbReference>
<protein>
    <submittedName>
        <fullName evidence="5">Transcriptional regulator, LuxR family</fullName>
    </submittedName>
</protein>
<organism evidence="5 6">
    <name type="scientific">Nostoc punctiforme (strain ATCC 29133 / PCC 73102)</name>
    <dbReference type="NCBI Taxonomy" id="63737"/>
    <lineage>
        <taxon>Bacteria</taxon>
        <taxon>Bacillati</taxon>
        <taxon>Cyanobacteriota</taxon>
        <taxon>Cyanophyceae</taxon>
        <taxon>Nostocales</taxon>
        <taxon>Nostocaceae</taxon>
        <taxon>Nostoc</taxon>
    </lineage>
</organism>
<dbReference type="AlphaFoldDB" id="B2JB82"/>